<evidence type="ECO:0000313" key="3">
    <source>
        <dbReference type="EMBL" id="KAK9198793.1"/>
    </source>
</evidence>
<evidence type="ECO:0000259" key="2">
    <source>
        <dbReference type="Pfam" id="PF00685"/>
    </source>
</evidence>
<dbReference type="EMBL" id="JBCGBO010000005">
    <property type="protein sequence ID" value="KAK9198793.1"/>
    <property type="molecule type" value="Genomic_DNA"/>
</dbReference>
<proteinExistence type="inferred from homology"/>
<dbReference type="InterPro" id="IPR000863">
    <property type="entry name" value="Sulfotransferase_dom"/>
</dbReference>
<dbReference type="InterPro" id="IPR027417">
    <property type="entry name" value="P-loop_NTPase"/>
</dbReference>
<comment type="caution">
    <text evidence="3">The sequence shown here is derived from an EMBL/GenBank/DDBJ whole genome shotgun (WGS) entry which is preliminary data.</text>
</comment>
<evidence type="ECO:0000313" key="4">
    <source>
        <dbReference type="Proteomes" id="UP001428341"/>
    </source>
</evidence>
<sequence>MPLLSIEQYELLLWNSSFGLHLREPRVGFQLWVNRLNLSTTLTCWCGGSGSVGFAIGWRSDGSSVDFRVVAFLPFFSIRDQLWAVALVKETIMFEITLRYGEHQGFWFQPIFGLEGLVWMQQHFQARPTDVYLTSKPKSGTTWLKALVFSIMNRSRYSFSAHPSA</sequence>
<comment type="similarity">
    <text evidence="1">Belongs to the sulfotransferase 1 family.</text>
</comment>
<dbReference type="EC" id="2.8.2.-" evidence="1"/>
<dbReference type="Pfam" id="PF00685">
    <property type="entry name" value="Sulfotransfer_1"/>
    <property type="match status" value="1"/>
</dbReference>
<organism evidence="3 4">
    <name type="scientific">Citrus x changshan-huyou</name>
    <dbReference type="NCBI Taxonomy" id="2935761"/>
    <lineage>
        <taxon>Eukaryota</taxon>
        <taxon>Viridiplantae</taxon>
        <taxon>Streptophyta</taxon>
        <taxon>Embryophyta</taxon>
        <taxon>Tracheophyta</taxon>
        <taxon>Spermatophyta</taxon>
        <taxon>Magnoliopsida</taxon>
        <taxon>eudicotyledons</taxon>
        <taxon>Gunneridae</taxon>
        <taxon>Pentapetalae</taxon>
        <taxon>rosids</taxon>
        <taxon>malvids</taxon>
        <taxon>Sapindales</taxon>
        <taxon>Rutaceae</taxon>
        <taxon>Aurantioideae</taxon>
        <taxon>Citrus</taxon>
    </lineage>
</organism>
<name>A0AAP0M7K9_9ROSI</name>
<keyword evidence="4" id="KW-1185">Reference proteome</keyword>
<keyword evidence="1" id="KW-0808">Transferase</keyword>
<accession>A0AAP0M7K9</accession>
<dbReference type="Proteomes" id="UP001428341">
    <property type="component" value="Unassembled WGS sequence"/>
</dbReference>
<gene>
    <name evidence="3" type="ORF">WN944_013979</name>
</gene>
<dbReference type="GO" id="GO:0008146">
    <property type="term" value="F:sulfotransferase activity"/>
    <property type="evidence" value="ECO:0007669"/>
    <property type="project" value="InterPro"/>
</dbReference>
<feature type="domain" description="Sulfotransferase" evidence="2">
    <location>
        <begin position="128"/>
        <end position="158"/>
    </location>
</feature>
<evidence type="ECO:0000256" key="1">
    <source>
        <dbReference type="RuleBase" id="RU361155"/>
    </source>
</evidence>
<dbReference type="Gene3D" id="3.40.50.300">
    <property type="entry name" value="P-loop containing nucleotide triphosphate hydrolases"/>
    <property type="match status" value="1"/>
</dbReference>
<reference evidence="3 4" key="1">
    <citation type="submission" date="2024-05" db="EMBL/GenBank/DDBJ databases">
        <title>Haplotype-resolved chromosome-level genome assembly of Huyou (Citrus changshanensis).</title>
        <authorList>
            <person name="Miao C."/>
            <person name="Chen W."/>
            <person name="Wu Y."/>
            <person name="Wang L."/>
            <person name="Zhao S."/>
            <person name="Grierson D."/>
            <person name="Xu C."/>
            <person name="Chen K."/>
        </authorList>
    </citation>
    <scope>NUCLEOTIDE SEQUENCE [LARGE SCALE GENOMIC DNA]</scope>
    <source>
        <strain evidence="3">01-14</strain>
        <tissue evidence="3">Leaf</tissue>
    </source>
</reference>
<protein>
    <recommendedName>
        <fullName evidence="1">Sulfotransferase</fullName>
        <ecNumber evidence="1">2.8.2.-</ecNumber>
    </recommendedName>
</protein>
<dbReference type="AlphaFoldDB" id="A0AAP0M7K9"/>
<dbReference type="SUPFAM" id="SSF52540">
    <property type="entry name" value="P-loop containing nucleoside triphosphate hydrolases"/>
    <property type="match status" value="1"/>
</dbReference>